<evidence type="ECO:0000256" key="2">
    <source>
        <dbReference type="ARBA" id="ARBA00022574"/>
    </source>
</evidence>
<feature type="repeat" description="WD" evidence="8">
    <location>
        <begin position="263"/>
        <end position="300"/>
    </location>
</feature>
<dbReference type="GeneID" id="25250372"/>
<dbReference type="GO" id="GO:0017183">
    <property type="term" value="P:protein histidyl modification to diphthamide"/>
    <property type="evidence" value="ECO:0007669"/>
    <property type="project" value="TreeGrafter"/>
</dbReference>
<feature type="repeat" description="WD" evidence="8">
    <location>
        <begin position="346"/>
        <end position="388"/>
    </location>
</feature>
<dbReference type="Proteomes" id="UP000030747">
    <property type="component" value="Unassembled WGS sequence"/>
</dbReference>
<feature type="compositionally biased region" description="Gly residues" evidence="9">
    <location>
        <begin position="409"/>
        <end position="435"/>
    </location>
</feature>
<keyword evidence="11" id="KW-1185">Reference proteome</keyword>
<dbReference type="InterPro" id="IPR001680">
    <property type="entry name" value="WD40_rpt"/>
</dbReference>
<dbReference type="EC" id="3.1.1.97" evidence="6"/>
<gene>
    <name evidence="10" type="ORF">ETH_00005820</name>
</gene>
<dbReference type="GO" id="GO:0005737">
    <property type="term" value="C:cytoplasm"/>
    <property type="evidence" value="ECO:0007669"/>
    <property type="project" value="TreeGrafter"/>
</dbReference>
<dbReference type="InterPro" id="IPR019775">
    <property type="entry name" value="WD40_repeat_CS"/>
</dbReference>
<evidence type="ECO:0000256" key="3">
    <source>
        <dbReference type="ARBA" id="ARBA00022737"/>
    </source>
</evidence>
<comment type="similarity">
    <text evidence="5">Belongs to the DPH7 family.</text>
</comment>
<feature type="compositionally biased region" description="Low complexity" evidence="9">
    <location>
        <begin position="193"/>
        <end position="206"/>
    </location>
</feature>
<evidence type="ECO:0000313" key="10">
    <source>
        <dbReference type="EMBL" id="CDJ41004.1"/>
    </source>
</evidence>
<name>U6KXF2_EIMTE</name>
<dbReference type="InterPro" id="IPR052415">
    <property type="entry name" value="Diphthine_MTase"/>
</dbReference>
<dbReference type="PROSITE" id="PS50294">
    <property type="entry name" value="WD_REPEATS_REGION"/>
    <property type="match status" value="1"/>
</dbReference>
<dbReference type="OrthoDB" id="329237at2759"/>
<evidence type="ECO:0000256" key="8">
    <source>
        <dbReference type="PROSITE-ProRule" id="PRU00221"/>
    </source>
</evidence>
<evidence type="ECO:0000256" key="7">
    <source>
        <dbReference type="ARBA" id="ARBA00047551"/>
    </source>
</evidence>
<feature type="region of interest" description="Disordered" evidence="9">
    <location>
        <begin position="52"/>
        <end position="72"/>
    </location>
</feature>
<reference evidence="10" key="2">
    <citation type="submission" date="2013-10" db="EMBL/GenBank/DDBJ databases">
        <authorList>
            <person name="Aslett M."/>
        </authorList>
    </citation>
    <scope>NUCLEOTIDE SEQUENCE [LARGE SCALE GENOMIC DNA]</scope>
    <source>
        <strain evidence="10">Houghton</strain>
    </source>
</reference>
<evidence type="ECO:0000256" key="4">
    <source>
        <dbReference type="ARBA" id="ARBA00022801"/>
    </source>
</evidence>
<dbReference type="InterPro" id="IPR036322">
    <property type="entry name" value="WD40_repeat_dom_sf"/>
</dbReference>
<dbReference type="PROSITE" id="PS50082">
    <property type="entry name" value="WD_REPEATS_2"/>
    <property type="match status" value="2"/>
</dbReference>
<dbReference type="PROSITE" id="PS00678">
    <property type="entry name" value="WD_REPEATS_1"/>
    <property type="match status" value="1"/>
</dbReference>
<feature type="compositionally biased region" description="Low complexity" evidence="9">
    <location>
        <begin position="674"/>
        <end position="683"/>
    </location>
</feature>
<evidence type="ECO:0000256" key="1">
    <source>
        <dbReference type="ARBA" id="ARBA00005156"/>
    </source>
</evidence>
<dbReference type="RefSeq" id="XP_013231754.1">
    <property type="nucleotide sequence ID" value="XM_013376300.1"/>
</dbReference>
<dbReference type="GO" id="GO:0061685">
    <property type="term" value="F:diphthine methylesterase activity"/>
    <property type="evidence" value="ECO:0007669"/>
    <property type="project" value="UniProtKB-EC"/>
</dbReference>
<feature type="region of interest" description="Disordered" evidence="9">
    <location>
        <begin position="404"/>
        <end position="446"/>
    </location>
</feature>
<dbReference type="InterPro" id="IPR015943">
    <property type="entry name" value="WD40/YVTN_repeat-like_dom_sf"/>
</dbReference>
<organism evidence="10 11">
    <name type="scientific">Eimeria tenella</name>
    <name type="common">Coccidian parasite</name>
    <dbReference type="NCBI Taxonomy" id="5802"/>
    <lineage>
        <taxon>Eukaryota</taxon>
        <taxon>Sar</taxon>
        <taxon>Alveolata</taxon>
        <taxon>Apicomplexa</taxon>
        <taxon>Conoidasida</taxon>
        <taxon>Coccidia</taxon>
        <taxon>Eucoccidiorida</taxon>
        <taxon>Eimeriorina</taxon>
        <taxon>Eimeriidae</taxon>
        <taxon>Eimeria</taxon>
    </lineage>
</organism>
<reference evidence="10" key="1">
    <citation type="submission" date="2013-10" db="EMBL/GenBank/DDBJ databases">
        <title>Genomic analysis of the causative agents of coccidiosis in chickens.</title>
        <authorList>
            <person name="Reid A.J."/>
            <person name="Blake D."/>
            <person name="Billington K."/>
            <person name="Browne H."/>
            <person name="Dunn M."/>
            <person name="Hung S."/>
            <person name="Kawahara F."/>
            <person name="Miranda-Saavedra D."/>
            <person name="Mourier T."/>
            <person name="Nagra H."/>
            <person name="Otto T.D."/>
            <person name="Rawlings N."/>
            <person name="Sanchez A."/>
            <person name="Sanders M."/>
            <person name="Subramaniam C."/>
            <person name="Tay Y."/>
            <person name="Dear P."/>
            <person name="Doerig C."/>
            <person name="Gruber A."/>
            <person name="Parkinson J."/>
            <person name="Shirley M."/>
            <person name="Wan K.L."/>
            <person name="Berriman M."/>
            <person name="Tomley F."/>
            <person name="Pain A."/>
        </authorList>
    </citation>
    <scope>NUCLEOTIDE SEQUENCE [LARGE SCALE GENOMIC DNA]</scope>
    <source>
        <strain evidence="10">Houghton</strain>
    </source>
</reference>
<dbReference type="VEuPathDB" id="ToxoDB:ETH2_1208100"/>
<feature type="region of interest" description="Disordered" evidence="9">
    <location>
        <begin position="547"/>
        <end position="576"/>
    </location>
</feature>
<dbReference type="Pfam" id="PF00400">
    <property type="entry name" value="WD40"/>
    <property type="match status" value="2"/>
</dbReference>
<feature type="compositionally biased region" description="Low complexity" evidence="9">
    <location>
        <begin position="315"/>
        <end position="324"/>
    </location>
</feature>
<keyword evidence="4" id="KW-0378">Hydrolase</keyword>
<sequence>MKGDAVDTERQRRGDRCRRAAAATAAAKETLEKRGADDACTAASAAEDDQACSASNRGSSSCSNSYSSNCSSSSGDLFVVGMYQYDEATRSRRGGLSFYSVQQQQQSAAAAAAAATPSVSCILHHPTESFGCLDTRWLCAAEGCCCSSFSSSRILPHEFESLLAVIGSDCALHAFRVCGHPEEEEQANNSRTSSSSSSGGSSSSSSSLRCSAAARVPLLQAPGRDQIGLGLDALHGQPKFIAATCSDGSAAVVTDLEFLSLLWRAHDAEAWAVAVSPHSSSSLIATGADDCRLRLWDIRSCCRFAALETVISSSSSSSSRSSRSSSRRSSRGSSAERSPCLRAESSKSHSMGVTSLCFSPTNSQLLFSGSYDGFIRCFDLRQLKYPLSSSQASGGLWRLRLSPGAPSAGSGGPRGAPGAASGGPRGAPGAASGGPRGPPEPPKGRQQRPLLLAACCHGGYEVWEMEEAEDGAAPVLQQLLQQQPHESMAYGITQLCCLPQQEQQQQPQQQQQRFIGASPTGERELQQQLLQLLELLLQQQQQLAAPSLPPFRSGFSSSRTGRQRTQGRRSSSISAKKRRQELLLRLQQVCCSRSSKRNRQRIGQRQAIVRQRQQLRLIRTWPVNRTQAFFPCCSKGAPSSSRGPLHHCCCGYSRRGPAAVPYGHILWPASAACSSSNSSSSNSTIGSNGAVAG</sequence>
<comment type="catalytic activity">
    <reaction evidence="7">
        <text>diphthine methyl ester-[translation elongation factor 2] + H2O = diphthine-[translation elongation factor 2] + methanol + H(+)</text>
        <dbReference type="Rhea" id="RHEA:42656"/>
        <dbReference type="Rhea" id="RHEA-COMP:10172"/>
        <dbReference type="Rhea" id="RHEA-COMP:10173"/>
        <dbReference type="ChEBI" id="CHEBI:15377"/>
        <dbReference type="ChEBI" id="CHEBI:15378"/>
        <dbReference type="ChEBI" id="CHEBI:17790"/>
        <dbReference type="ChEBI" id="CHEBI:79005"/>
        <dbReference type="ChEBI" id="CHEBI:82696"/>
        <dbReference type="EC" id="3.1.1.97"/>
    </reaction>
</comment>
<evidence type="ECO:0000313" key="11">
    <source>
        <dbReference type="Proteomes" id="UP000030747"/>
    </source>
</evidence>
<keyword evidence="3" id="KW-0677">Repeat</keyword>
<proteinExistence type="inferred from homology"/>
<dbReference type="EMBL" id="HG675415">
    <property type="protein sequence ID" value="CDJ41004.1"/>
    <property type="molecule type" value="Genomic_DNA"/>
</dbReference>
<feature type="region of interest" description="Disordered" evidence="9">
    <location>
        <begin position="183"/>
        <end position="206"/>
    </location>
</feature>
<comment type="pathway">
    <text evidence="1">Protein modification; peptidyl-diphthamide biosynthesis.</text>
</comment>
<evidence type="ECO:0000256" key="9">
    <source>
        <dbReference type="SAM" id="MobiDB-lite"/>
    </source>
</evidence>
<dbReference type="Gene3D" id="2.130.10.10">
    <property type="entry name" value="YVTN repeat-like/Quinoprotein amine dehydrogenase"/>
    <property type="match status" value="1"/>
</dbReference>
<dbReference type="OMA" id="WDIRSCC"/>
<dbReference type="AlphaFoldDB" id="U6KXF2"/>
<feature type="region of interest" description="Disordered" evidence="9">
    <location>
        <begin position="315"/>
        <end position="346"/>
    </location>
</feature>
<evidence type="ECO:0000256" key="5">
    <source>
        <dbReference type="ARBA" id="ARBA00038092"/>
    </source>
</evidence>
<dbReference type="PANTHER" id="PTHR46042:SF1">
    <property type="entry name" value="DIPHTHINE METHYLTRANSFERASE"/>
    <property type="match status" value="1"/>
</dbReference>
<dbReference type="PANTHER" id="PTHR46042">
    <property type="entry name" value="DIPHTHINE METHYLTRANSFERASE"/>
    <property type="match status" value="1"/>
</dbReference>
<feature type="region of interest" description="Disordered" evidence="9">
    <location>
        <begin position="674"/>
        <end position="693"/>
    </location>
</feature>
<dbReference type="VEuPathDB" id="ToxoDB:ETH_00005820"/>
<evidence type="ECO:0000256" key="6">
    <source>
        <dbReference type="ARBA" id="ARBA00039131"/>
    </source>
</evidence>
<protein>
    <recommendedName>
        <fullName evidence="6">methylated diphthine methylhydrolase</fullName>
        <ecNumber evidence="6">3.1.1.97</ecNumber>
    </recommendedName>
</protein>
<accession>U6KXF2</accession>
<dbReference type="SMART" id="SM00320">
    <property type="entry name" value="WD40"/>
    <property type="match status" value="2"/>
</dbReference>
<dbReference type="SUPFAM" id="SSF50978">
    <property type="entry name" value="WD40 repeat-like"/>
    <property type="match status" value="1"/>
</dbReference>
<keyword evidence="2 8" id="KW-0853">WD repeat</keyword>
<feature type="compositionally biased region" description="Low complexity" evidence="9">
    <location>
        <begin position="551"/>
        <end position="560"/>
    </location>
</feature>